<feature type="region of interest" description="Disordered" evidence="1">
    <location>
        <begin position="37"/>
        <end position="61"/>
    </location>
</feature>
<proteinExistence type="predicted"/>
<accession>A0A2A8D1H8</accession>
<feature type="compositionally biased region" description="Polar residues" evidence="1">
    <location>
        <begin position="37"/>
        <end position="55"/>
    </location>
</feature>
<dbReference type="SUPFAM" id="SSF48317">
    <property type="entry name" value="Acid phosphatase/Vanadium-dependent haloperoxidase"/>
    <property type="match status" value="1"/>
</dbReference>
<feature type="domain" description="Phosphatidic acid phosphatase type 2/haloperoxidase" evidence="2">
    <location>
        <begin position="191"/>
        <end position="306"/>
    </location>
</feature>
<dbReference type="InterPro" id="IPR000326">
    <property type="entry name" value="PAP2/HPO"/>
</dbReference>
<dbReference type="AlphaFoldDB" id="A0A2A8D1H8"/>
<dbReference type="Proteomes" id="UP000220102">
    <property type="component" value="Unassembled WGS sequence"/>
</dbReference>
<comment type="caution">
    <text evidence="3">The sequence shown here is derived from an EMBL/GenBank/DDBJ whole genome shotgun (WGS) entry which is preliminary data.</text>
</comment>
<dbReference type="CDD" id="cd03394">
    <property type="entry name" value="PAP2_like_5"/>
    <property type="match status" value="1"/>
</dbReference>
<dbReference type="PANTHER" id="PTHR14969">
    <property type="entry name" value="SPHINGOSINE-1-PHOSPHATE PHOSPHOHYDROLASE"/>
    <property type="match status" value="1"/>
</dbReference>
<dbReference type="OrthoDB" id="9773582at2"/>
<keyword evidence="4" id="KW-1185">Reference proteome</keyword>
<evidence type="ECO:0000256" key="1">
    <source>
        <dbReference type="SAM" id="MobiDB-lite"/>
    </source>
</evidence>
<dbReference type="InterPro" id="IPR036938">
    <property type="entry name" value="PAP2/HPO_sf"/>
</dbReference>
<dbReference type="SMART" id="SM00014">
    <property type="entry name" value="acidPPc"/>
    <property type="match status" value="1"/>
</dbReference>
<dbReference type="Pfam" id="PF01569">
    <property type="entry name" value="PAP2"/>
    <property type="match status" value="1"/>
</dbReference>
<dbReference type="EMBL" id="PDEQ01000001">
    <property type="protein sequence ID" value="PEN14741.1"/>
    <property type="molecule type" value="Genomic_DNA"/>
</dbReference>
<gene>
    <name evidence="3" type="ORF">CRI94_00135</name>
</gene>
<evidence type="ECO:0000313" key="4">
    <source>
        <dbReference type="Proteomes" id="UP000220102"/>
    </source>
</evidence>
<protein>
    <recommendedName>
        <fullName evidence="2">Phosphatidic acid phosphatase type 2/haloperoxidase domain-containing protein</fullName>
    </recommendedName>
</protein>
<name>A0A2A8D1H8_9BACT</name>
<evidence type="ECO:0000259" key="2">
    <source>
        <dbReference type="SMART" id="SM00014"/>
    </source>
</evidence>
<reference evidence="3 4" key="1">
    <citation type="submission" date="2017-10" db="EMBL/GenBank/DDBJ databases">
        <title>Draft genome of Longibacter Salinarum.</title>
        <authorList>
            <person name="Goh K.M."/>
            <person name="Shamsir M.S."/>
            <person name="Lim S.W."/>
        </authorList>
    </citation>
    <scope>NUCLEOTIDE SEQUENCE [LARGE SCALE GENOMIC DNA]</scope>
    <source>
        <strain evidence="3 4">KCTC 52045</strain>
    </source>
</reference>
<dbReference type="Gene3D" id="1.20.144.10">
    <property type="entry name" value="Phosphatidic acid phosphatase type 2/haloperoxidase"/>
    <property type="match status" value="1"/>
</dbReference>
<dbReference type="PANTHER" id="PTHR14969:SF13">
    <property type="entry name" value="AT30094P"/>
    <property type="match status" value="1"/>
</dbReference>
<organism evidence="3 4">
    <name type="scientific">Longibacter salinarum</name>
    <dbReference type="NCBI Taxonomy" id="1850348"/>
    <lineage>
        <taxon>Bacteria</taxon>
        <taxon>Pseudomonadati</taxon>
        <taxon>Rhodothermota</taxon>
        <taxon>Rhodothermia</taxon>
        <taxon>Rhodothermales</taxon>
        <taxon>Salisaetaceae</taxon>
        <taxon>Longibacter</taxon>
    </lineage>
</organism>
<sequence>MLAMLLICAGSAPKDACAQLRGEITVGEARLNDLDASTTRSEGFNRRSPTTSFSSRGAIRSQPFSTSLSGALSSLSTSQSSSHTDRWIPSWRNVQQDVFSIVRAPFSLDRDQTLQVIGASGLVVGIMAGLDRPAARRVPSETETTLSSVATPASAPGRLYDQIGPDRFVLGAIGTFAVTGIALQEKQFTRTSFNLVEALALTKVTTGLFKGLAGRTRPYADSSPWELNVAKFGSAHATKSMPSGHTSRAFAIASVIAHDYDHWWVQIPAYGVATSVGVQRIRSGNHWLSDVVLGGALGYLIGRTVSDNKPAKDGSVSYDPIVGSNQLGLRVRF</sequence>
<evidence type="ECO:0000313" key="3">
    <source>
        <dbReference type="EMBL" id="PEN14741.1"/>
    </source>
</evidence>